<dbReference type="InterPro" id="IPR012046">
    <property type="entry name" value="LytTR_ABC"/>
</dbReference>
<dbReference type="GO" id="GO:0003677">
    <property type="term" value="F:DNA binding"/>
    <property type="evidence" value="ECO:0007669"/>
    <property type="project" value="InterPro"/>
</dbReference>
<dbReference type="InterPro" id="IPR003439">
    <property type="entry name" value="ABC_transporter-like_ATP-bd"/>
</dbReference>
<dbReference type="OrthoDB" id="9809318at2"/>
<evidence type="ECO:0000313" key="3">
    <source>
        <dbReference type="EMBL" id="SET00616.1"/>
    </source>
</evidence>
<accession>A0A1I0B1K9</accession>
<dbReference type="Gene3D" id="3.40.50.300">
    <property type="entry name" value="P-loop containing nucleotide triphosphate hydrolases"/>
    <property type="match status" value="1"/>
</dbReference>
<dbReference type="PANTHER" id="PTHR43038">
    <property type="entry name" value="ATP-BINDING CASSETTE, SUB-FAMILY H, MEMBER 1"/>
    <property type="match status" value="1"/>
</dbReference>
<dbReference type="Gene3D" id="2.40.50.1020">
    <property type="entry name" value="LytTr DNA-binding domain"/>
    <property type="match status" value="1"/>
</dbReference>
<dbReference type="InterPro" id="IPR027417">
    <property type="entry name" value="P-loop_NTPase"/>
</dbReference>
<name>A0A1I0B1K9_9BACI</name>
<proteinExistence type="predicted"/>
<dbReference type="PROSITE" id="PS50893">
    <property type="entry name" value="ABC_TRANSPORTER_2"/>
    <property type="match status" value="1"/>
</dbReference>
<feature type="domain" description="ABC transporter" evidence="1">
    <location>
        <begin position="5"/>
        <end position="229"/>
    </location>
</feature>
<dbReference type="GO" id="GO:0016887">
    <property type="term" value="F:ATP hydrolysis activity"/>
    <property type="evidence" value="ECO:0007669"/>
    <property type="project" value="InterPro"/>
</dbReference>
<reference evidence="3 4" key="1">
    <citation type="submission" date="2016-10" db="EMBL/GenBank/DDBJ databases">
        <authorList>
            <person name="de Groot N.N."/>
        </authorList>
    </citation>
    <scope>NUCLEOTIDE SEQUENCE [LARGE SCALE GENOMIC DNA]</scope>
    <source>
        <strain evidence="3 4">IBRC-M 10780</strain>
    </source>
</reference>
<sequence length="347" mass="40166">MRSVLSIKNIEKHSEETILFPAFSLTLEKGEIVAIHSNLNVRHALIHMFMRKTKLTHGEISILGQPISENKTVYPKQIAVSSYEEGLYDRLSIMDHFKFYEGLYGSNQKVDKILQLTHLYTIRHKRIKNLTDSQKKRINFARVLIQDPSFFIFEEPDLNVDVETRKVFLNITKYLQDNGKGILILTGNIESAIMIADHVYRLHDQGLQPYELAEERNQEEKEIDTDVSDNEESGFQFNKIPTKVNDKIVLFDPPEIDYIESSAGQSTIFIKGEAFQSMSTLNELEKRLIPFGFFRCHRSYIVNLQKVREVIPWTKNSYSLVLDDKPKSSIPLSKSKMVHLKEMLGLK</sequence>
<dbReference type="AlphaFoldDB" id="A0A1I0B1K9"/>
<dbReference type="InterPro" id="IPR007492">
    <property type="entry name" value="LytTR_DNA-bd_dom"/>
</dbReference>
<evidence type="ECO:0000259" key="1">
    <source>
        <dbReference type="PROSITE" id="PS50893"/>
    </source>
</evidence>
<dbReference type="PIRSF" id="PIRSF036612">
    <property type="entry name" value="ABC_ATP_LytTR"/>
    <property type="match status" value="1"/>
</dbReference>
<gene>
    <name evidence="3" type="ORF">SAMN05216389_104140</name>
</gene>
<dbReference type="GO" id="GO:0005524">
    <property type="term" value="F:ATP binding"/>
    <property type="evidence" value="ECO:0007669"/>
    <property type="project" value="InterPro"/>
</dbReference>
<organism evidence="3 4">
    <name type="scientific">Oceanobacillus limi</name>
    <dbReference type="NCBI Taxonomy" id="930131"/>
    <lineage>
        <taxon>Bacteria</taxon>
        <taxon>Bacillati</taxon>
        <taxon>Bacillota</taxon>
        <taxon>Bacilli</taxon>
        <taxon>Bacillales</taxon>
        <taxon>Bacillaceae</taxon>
        <taxon>Oceanobacillus</taxon>
    </lineage>
</organism>
<feature type="domain" description="HTH LytTR-type" evidence="2">
    <location>
        <begin position="240"/>
        <end position="346"/>
    </location>
</feature>
<protein>
    <submittedName>
        <fullName evidence="3">Transcriptional regulator, LytTR family</fullName>
    </submittedName>
</protein>
<dbReference type="STRING" id="930131.SAMN05216389_104140"/>
<evidence type="ECO:0000259" key="2">
    <source>
        <dbReference type="PROSITE" id="PS50930"/>
    </source>
</evidence>
<dbReference type="Pfam" id="PF00005">
    <property type="entry name" value="ABC_tran"/>
    <property type="match status" value="1"/>
</dbReference>
<evidence type="ECO:0000313" key="4">
    <source>
        <dbReference type="Proteomes" id="UP000198618"/>
    </source>
</evidence>
<dbReference type="EMBL" id="FOHE01000004">
    <property type="protein sequence ID" value="SET00616.1"/>
    <property type="molecule type" value="Genomic_DNA"/>
</dbReference>
<dbReference type="Pfam" id="PF04397">
    <property type="entry name" value="LytTR"/>
    <property type="match status" value="1"/>
</dbReference>
<dbReference type="PANTHER" id="PTHR43038:SF3">
    <property type="entry name" value="ABC TRANSPORTER G FAMILY MEMBER 20 ISOFORM X1"/>
    <property type="match status" value="1"/>
</dbReference>
<dbReference type="SMART" id="SM00850">
    <property type="entry name" value="LytTR"/>
    <property type="match status" value="1"/>
</dbReference>
<keyword evidence="4" id="KW-1185">Reference proteome</keyword>
<dbReference type="SUPFAM" id="SSF52540">
    <property type="entry name" value="P-loop containing nucleoside triphosphate hydrolases"/>
    <property type="match status" value="1"/>
</dbReference>
<dbReference type="PROSITE" id="PS50930">
    <property type="entry name" value="HTH_LYTTR"/>
    <property type="match status" value="1"/>
</dbReference>
<dbReference type="Proteomes" id="UP000198618">
    <property type="component" value="Unassembled WGS sequence"/>
</dbReference>